<feature type="region of interest" description="Disordered" evidence="6">
    <location>
        <begin position="291"/>
        <end position="321"/>
    </location>
</feature>
<feature type="compositionally biased region" description="Low complexity" evidence="6">
    <location>
        <begin position="137"/>
        <end position="147"/>
    </location>
</feature>
<dbReference type="Pfam" id="PF05712">
    <property type="entry name" value="MRG"/>
    <property type="match status" value="1"/>
</dbReference>
<dbReference type="AlphaFoldDB" id="A0ABD6EE51"/>
<feature type="compositionally biased region" description="Basic and acidic residues" evidence="6">
    <location>
        <begin position="291"/>
        <end position="306"/>
    </location>
</feature>
<dbReference type="InterPro" id="IPR008676">
    <property type="entry name" value="MRG"/>
</dbReference>
<evidence type="ECO:0000313" key="10">
    <source>
        <dbReference type="Proteomes" id="UP001608902"/>
    </source>
</evidence>
<evidence type="ECO:0008006" key="11">
    <source>
        <dbReference type="Google" id="ProtNLM"/>
    </source>
</evidence>
<dbReference type="PROSITE" id="PS51640">
    <property type="entry name" value="MRG"/>
    <property type="match status" value="1"/>
</dbReference>
<keyword evidence="5" id="KW-0539">Nucleus</keyword>
<evidence type="ECO:0000259" key="7">
    <source>
        <dbReference type="Pfam" id="PF05712"/>
    </source>
</evidence>
<feature type="compositionally biased region" description="Basic and acidic residues" evidence="6">
    <location>
        <begin position="93"/>
        <end position="107"/>
    </location>
</feature>
<evidence type="ECO:0000313" key="9">
    <source>
        <dbReference type="EMBL" id="MFH4974782.1"/>
    </source>
</evidence>
<keyword evidence="3" id="KW-0805">Transcription regulation</keyword>
<feature type="compositionally biased region" description="Basic and acidic residues" evidence="6">
    <location>
        <begin position="1"/>
        <end position="13"/>
    </location>
</feature>
<dbReference type="PANTHER" id="PTHR10880:SF48">
    <property type="entry name" value="MORTALITY FACTOR 4 LIKE 2"/>
    <property type="match status" value="1"/>
</dbReference>
<keyword evidence="2" id="KW-0156">Chromatin regulator</keyword>
<evidence type="ECO:0000256" key="2">
    <source>
        <dbReference type="ARBA" id="ARBA00022853"/>
    </source>
</evidence>
<sequence length="397" mass="45299">MAKKDTAASKEQDGQSNASGGCAQYELNSKVLCRHIDNLYYEAKVIAVEKAIDGELLYTVHYQGWNQRHDEKIKHSDTRDRFLEFTPANVEKAKADMREAQQRVLESKKKHRKSVHEEKKSGGSDSRASTPSEKRGASSSRAASIASDKGVAAASTSQNSSVRKRKSAPTSSQILEPVPDFVQKNEIKIELPNSLKEVLVDDEDLITRQMKLVRIPARVTISQIIKEYADYIAHQYTNKKDSTESEDPSAAASHPIINFLESSMGVQDYFDSTLGSQLLYKFERPQYKDLLDEQSNPKKECESESNKRRKGDTVADENGGQQMQPSNFYGFIHLLRLFVRLKCVMSYVDWSERSKQTIANHIQNFVKFLEDNREKFFDRDQDYQTASPEYQKRVWTT</sequence>
<evidence type="ECO:0000256" key="5">
    <source>
        <dbReference type="ARBA" id="ARBA00023242"/>
    </source>
</evidence>
<feature type="region of interest" description="Disordered" evidence="6">
    <location>
        <begin position="1"/>
        <end position="21"/>
    </location>
</feature>
<evidence type="ECO:0000256" key="4">
    <source>
        <dbReference type="ARBA" id="ARBA00023163"/>
    </source>
</evidence>
<dbReference type="InterPro" id="IPR038217">
    <property type="entry name" value="MRG_C_sf"/>
</dbReference>
<dbReference type="SUPFAM" id="SSF54160">
    <property type="entry name" value="Chromo domain-like"/>
    <property type="match status" value="1"/>
</dbReference>
<comment type="caution">
    <text evidence="9">The sequence shown here is derived from an EMBL/GenBank/DDBJ whole genome shotgun (WGS) entry which is preliminary data.</text>
</comment>
<dbReference type="Gene3D" id="1.10.274.30">
    <property type="entry name" value="MRG domain"/>
    <property type="match status" value="1"/>
</dbReference>
<dbReference type="InterPro" id="IPR016197">
    <property type="entry name" value="Chromo-like_dom_sf"/>
</dbReference>
<name>A0ABD6EE51_9BILA</name>
<dbReference type="InterPro" id="IPR053820">
    <property type="entry name" value="MSL3_chromo-like"/>
</dbReference>
<dbReference type="Proteomes" id="UP001608902">
    <property type="component" value="Unassembled WGS sequence"/>
</dbReference>
<proteinExistence type="predicted"/>
<dbReference type="GO" id="GO:0006325">
    <property type="term" value="P:chromatin organization"/>
    <property type="evidence" value="ECO:0007669"/>
    <property type="project" value="UniProtKB-KW"/>
</dbReference>
<dbReference type="InterPro" id="IPR026541">
    <property type="entry name" value="MRG_dom"/>
</dbReference>
<feature type="domain" description="MSL3 chromodomain-like" evidence="8">
    <location>
        <begin position="25"/>
        <end position="90"/>
    </location>
</feature>
<dbReference type="Gene3D" id="2.30.30.140">
    <property type="match status" value="1"/>
</dbReference>
<feature type="region of interest" description="Disordered" evidence="6">
    <location>
        <begin position="93"/>
        <end position="177"/>
    </location>
</feature>
<dbReference type="PANTHER" id="PTHR10880">
    <property type="entry name" value="MORTALITY FACTOR 4-LIKE PROTEIN"/>
    <property type="match status" value="1"/>
</dbReference>
<evidence type="ECO:0000256" key="3">
    <source>
        <dbReference type="ARBA" id="ARBA00023015"/>
    </source>
</evidence>
<keyword evidence="4" id="KW-0804">Transcription</keyword>
<keyword evidence="10" id="KW-1185">Reference proteome</keyword>
<organism evidence="9 10">
    <name type="scientific">Gnathostoma spinigerum</name>
    <dbReference type="NCBI Taxonomy" id="75299"/>
    <lineage>
        <taxon>Eukaryota</taxon>
        <taxon>Metazoa</taxon>
        <taxon>Ecdysozoa</taxon>
        <taxon>Nematoda</taxon>
        <taxon>Chromadorea</taxon>
        <taxon>Rhabditida</taxon>
        <taxon>Spirurina</taxon>
        <taxon>Gnathostomatomorpha</taxon>
        <taxon>Gnathostomatoidea</taxon>
        <taxon>Gnathostomatidae</taxon>
        <taxon>Gnathostoma</taxon>
    </lineage>
</organism>
<gene>
    <name evidence="9" type="ORF">AB6A40_001491</name>
</gene>
<evidence type="ECO:0000259" key="8">
    <source>
        <dbReference type="Pfam" id="PF22732"/>
    </source>
</evidence>
<accession>A0ABD6EE51</accession>
<reference evidence="9 10" key="1">
    <citation type="submission" date="2024-08" db="EMBL/GenBank/DDBJ databases">
        <title>Gnathostoma spinigerum genome.</title>
        <authorList>
            <person name="Gonzalez-Bertolin B."/>
            <person name="Monzon S."/>
            <person name="Zaballos A."/>
            <person name="Jimenez P."/>
            <person name="Dekumyoy P."/>
            <person name="Varona S."/>
            <person name="Cuesta I."/>
            <person name="Sumanam S."/>
            <person name="Adisakwattana P."/>
            <person name="Gasser R.B."/>
            <person name="Hernandez-Gonzalez A."/>
            <person name="Young N.D."/>
            <person name="Perteguer M.J."/>
        </authorList>
    </citation>
    <scope>NUCLEOTIDE SEQUENCE [LARGE SCALE GENOMIC DNA]</scope>
    <source>
        <strain evidence="9">AL3</strain>
        <tissue evidence="9">Liver</tissue>
    </source>
</reference>
<evidence type="ECO:0000256" key="6">
    <source>
        <dbReference type="SAM" id="MobiDB-lite"/>
    </source>
</evidence>
<protein>
    <recommendedName>
        <fullName evidence="11">MRG domain-containing protein</fullName>
    </recommendedName>
</protein>
<dbReference type="GO" id="GO:0005634">
    <property type="term" value="C:nucleus"/>
    <property type="evidence" value="ECO:0007669"/>
    <property type="project" value="UniProtKB-SubCell"/>
</dbReference>
<evidence type="ECO:0000256" key="1">
    <source>
        <dbReference type="ARBA" id="ARBA00004123"/>
    </source>
</evidence>
<dbReference type="Pfam" id="PF22732">
    <property type="entry name" value="MSL3_chromo-like"/>
    <property type="match status" value="1"/>
</dbReference>
<dbReference type="EMBL" id="JBGFUD010000561">
    <property type="protein sequence ID" value="MFH4974782.1"/>
    <property type="molecule type" value="Genomic_DNA"/>
</dbReference>
<feature type="domain" description="MRG" evidence="7">
    <location>
        <begin position="180"/>
        <end position="384"/>
    </location>
</feature>
<comment type="subcellular location">
    <subcellularLocation>
        <location evidence="1">Nucleus</location>
    </subcellularLocation>
</comment>